<comment type="caution">
    <text evidence="2">The sequence shown here is derived from an EMBL/GenBank/DDBJ whole genome shotgun (WGS) entry which is preliminary data.</text>
</comment>
<name>X8AGL7_MYCXE</name>
<proteinExistence type="predicted"/>
<dbReference type="AlphaFoldDB" id="X8AGL7"/>
<gene>
    <name evidence="2" type="ORF">I553_4424</name>
</gene>
<evidence type="ECO:0000256" key="1">
    <source>
        <dbReference type="SAM" id="MobiDB-lite"/>
    </source>
</evidence>
<sequence>MRNPEQQHAHGLTQPFRGDFANTYRGHDVALSSVRRSATSAAWAWSCRLHSHRLQPDHVRNAGNGYV</sequence>
<dbReference type="EMBL" id="JAOB01000060">
    <property type="protein sequence ID" value="EUA30168.1"/>
    <property type="molecule type" value="Genomic_DNA"/>
</dbReference>
<reference evidence="2" key="1">
    <citation type="submission" date="2014-01" db="EMBL/GenBank/DDBJ databases">
        <authorList>
            <person name="Brown-Elliot B."/>
            <person name="Wallace R."/>
            <person name="Lenaerts A."/>
            <person name="Ordway D."/>
            <person name="DeGroote M.A."/>
            <person name="Parker T."/>
            <person name="Sizemore C."/>
            <person name="Tallon L.J."/>
            <person name="Sadzewicz L.K."/>
            <person name="Sengamalay N."/>
            <person name="Fraser C.M."/>
            <person name="Hine E."/>
            <person name="Shefchek K.A."/>
            <person name="Das S.P."/>
            <person name="Tettelin H."/>
        </authorList>
    </citation>
    <scope>NUCLEOTIDE SEQUENCE [LARGE SCALE GENOMIC DNA]</scope>
    <source>
        <strain evidence="2">4042</strain>
    </source>
</reference>
<protein>
    <submittedName>
        <fullName evidence="2">Uncharacterized protein</fullName>
    </submittedName>
</protein>
<organism evidence="2">
    <name type="scientific">Mycobacterium xenopi 4042</name>
    <dbReference type="NCBI Taxonomy" id="1299334"/>
    <lineage>
        <taxon>Bacteria</taxon>
        <taxon>Bacillati</taxon>
        <taxon>Actinomycetota</taxon>
        <taxon>Actinomycetes</taxon>
        <taxon>Mycobacteriales</taxon>
        <taxon>Mycobacteriaceae</taxon>
        <taxon>Mycobacterium</taxon>
    </lineage>
</organism>
<accession>X8AGL7</accession>
<feature type="region of interest" description="Disordered" evidence="1">
    <location>
        <begin position="1"/>
        <end position="20"/>
    </location>
</feature>
<evidence type="ECO:0000313" key="2">
    <source>
        <dbReference type="EMBL" id="EUA30168.1"/>
    </source>
</evidence>